<dbReference type="InterPro" id="IPR015813">
    <property type="entry name" value="Pyrv/PenolPyrv_kinase-like_dom"/>
</dbReference>
<keyword evidence="4" id="KW-0670">Pyruvate</keyword>
<dbReference type="PRINTS" id="PR00150">
    <property type="entry name" value="PEPCARBXLASE"/>
</dbReference>
<dbReference type="GO" id="GO:0006099">
    <property type="term" value="P:tricarboxylic acid cycle"/>
    <property type="evidence" value="ECO:0007669"/>
    <property type="project" value="InterPro"/>
</dbReference>
<dbReference type="EMBL" id="AOSK01000015">
    <property type="protein sequence ID" value="EYD78097.1"/>
    <property type="molecule type" value="Genomic_DNA"/>
</dbReference>
<dbReference type="GO" id="GO:0005829">
    <property type="term" value="C:cytosol"/>
    <property type="evidence" value="ECO:0007669"/>
    <property type="project" value="TreeGrafter"/>
</dbReference>
<accession>A0A017HUF0</accession>
<dbReference type="RefSeq" id="WP_037283564.1">
    <property type="nucleotide sequence ID" value="NZ_KK088623.1"/>
</dbReference>
<dbReference type="PATRIC" id="fig|442562.3.peg.299"/>
<feature type="active site" evidence="3">
    <location>
        <position position="572"/>
    </location>
</feature>
<reference evidence="4 5" key="1">
    <citation type="submission" date="2013-02" db="EMBL/GenBank/DDBJ databases">
        <authorList>
            <person name="Fiebig A."/>
            <person name="Goeker M."/>
            <person name="Klenk H.-P.P."/>
        </authorList>
    </citation>
    <scope>NUCLEOTIDE SEQUENCE [LARGE SCALE GENOMIC DNA]</scope>
    <source>
        <strain evidence="4 5">DSM 19309</strain>
    </source>
</reference>
<proteinExistence type="predicted"/>
<protein>
    <recommendedName>
        <fullName evidence="2">Phosphoenolpyruvate carboxylase</fullName>
    </recommendedName>
</protein>
<dbReference type="PROSITE" id="PS00393">
    <property type="entry name" value="PEPCASE_2"/>
    <property type="match status" value="1"/>
</dbReference>
<keyword evidence="5" id="KW-1185">Reference proteome</keyword>
<gene>
    <name evidence="4" type="ORF">Rumeso_00300</name>
</gene>
<dbReference type="OrthoDB" id="9768133at2"/>
<dbReference type="SUPFAM" id="SSF51621">
    <property type="entry name" value="Phosphoenolpyruvate/pyruvate domain"/>
    <property type="match status" value="1"/>
</dbReference>
<dbReference type="Pfam" id="PF00311">
    <property type="entry name" value="PEPcase"/>
    <property type="match status" value="1"/>
</dbReference>
<dbReference type="GO" id="GO:0008964">
    <property type="term" value="F:phosphoenolpyruvate carboxylase activity"/>
    <property type="evidence" value="ECO:0007669"/>
    <property type="project" value="InterPro"/>
</dbReference>
<dbReference type="STRING" id="442562.Rumeso_00300"/>
<evidence type="ECO:0000313" key="4">
    <source>
        <dbReference type="EMBL" id="EYD78097.1"/>
    </source>
</evidence>
<comment type="function">
    <text evidence="1">Forms oxaloacetate, a four-carbon dicarboxylic acid source for the tricarboxylic acid cycle.</text>
</comment>
<keyword evidence="4" id="KW-0456">Lyase</keyword>
<evidence type="ECO:0000313" key="5">
    <source>
        <dbReference type="Proteomes" id="UP000019666"/>
    </source>
</evidence>
<sequence length="917" mass="100561">MPTTFATSDLPPTRPRATVRLPAFRLRDNDALFRLLLSEVVRPTLPEIDCLLDGRITVDEVAPTDRRAALQALAAWCQLLSVAREWGAVQERRRIEREGESSRIVGSFSNIIGSLPDQGVTADELAEVLGRLRVVPTMTAHPTETKRVTVLEIHRRIYRRLTELRGRDWSPREEGEHLRALAAEIELLWLTGELRLQPPSVEQEVAWGLHFFREVLFDAVPTLHAALAHAVEQTYPGVRPGGFIRFSTWIGGDRDGNPKVTTEVTRRALAACRDLALRSHSRALADLGARISISQGATATPQAFLDHLAALLSSCGPEAGRIVQRNGEEPFRQYVSALLVRTDATIACDAGAEPLARPFAGPRELAHHLRVLDDALVALGAEATSERLIQPFLLRLETFGFHTAALDVRQNSTVVNRVVDEVLGALGRLPSDAPPEARSARLREALHQDEPLDRARLPTLSDEARETLDLFALLSRRPSASHDALGSVILSMTRSAEDLLAVYLLLRWSGGDGLRGAHAAGPAVVPLFETIADLRASPRILDELLRERTVRRAISTTGDLQEIMLGYSDSNKDGGFLTSNWELSKAQVALRRAGARHGVKVAFFHGRGGSVSRGGAPTGRAIAAQPSHTVDGRLRVTEQGEIVSAKFANRGTALANLEILSAAVLAHSLKSPREAALAEDPEFGEAMEALSDLSRAAYANLLRQPGFVDYFHQASIADEIALLNIGSRPVRRFASGPRELTDLRAIPWVFGWSQNRHMITGWYGIGTALSRFVEVRGEAGLDLLRRMFERSRMFRLVVDEAEKMIVLSDMEIAGRYAGLVKDRAAAEAIWARICHEHGLTRDRIAEITGVPDLSRRFPAFKDKVATLRPQLAGAHRLQVELLRQVRAAGGAEAAPREDVEALLMTIHVISAGLGWTG</sequence>
<comment type="caution">
    <text evidence="4">The sequence shown here is derived from an EMBL/GenBank/DDBJ whole genome shotgun (WGS) entry which is preliminary data.</text>
</comment>
<dbReference type="PANTHER" id="PTHR30523">
    <property type="entry name" value="PHOSPHOENOLPYRUVATE CARBOXYLASE"/>
    <property type="match status" value="1"/>
</dbReference>
<dbReference type="InterPro" id="IPR021135">
    <property type="entry name" value="PEP_COase"/>
</dbReference>
<dbReference type="AlphaFoldDB" id="A0A017HUF0"/>
<dbReference type="InterPro" id="IPR033129">
    <property type="entry name" value="PEPCASE_His_AS"/>
</dbReference>
<dbReference type="GO" id="GO:0015977">
    <property type="term" value="P:carbon fixation"/>
    <property type="evidence" value="ECO:0007669"/>
    <property type="project" value="InterPro"/>
</dbReference>
<evidence type="ECO:0000256" key="3">
    <source>
        <dbReference type="PROSITE-ProRule" id="PRU10112"/>
    </source>
</evidence>
<dbReference type="Proteomes" id="UP000019666">
    <property type="component" value="Unassembled WGS sequence"/>
</dbReference>
<evidence type="ECO:0000256" key="1">
    <source>
        <dbReference type="ARBA" id="ARBA00003670"/>
    </source>
</evidence>
<dbReference type="HOGENOM" id="CLU_006557_2_0_5"/>
<dbReference type="PANTHER" id="PTHR30523:SF32">
    <property type="entry name" value="PHOSPHOENOLPYRUVATE CARBOXYLASE"/>
    <property type="match status" value="1"/>
</dbReference>
<organism evidence="4 5">
    <name type="scientific">Rubellimicrobium mesophilum DSM 19309</name>
    <dbReference type="NCBI Taxonomy" id="442562"/>
    <lineage>
        <taxon>Bacteria</taxon>
        <taxon>Pseudomonadati</taxon>
        <taxon>Pseudomonadota</taxon>
        <taxon>Alphaproteobacteria</taxon>
        <taxon>Rhodobacterales</taxon>
        <taxon>Roseobacteraceae</taxon>
        <taxon>Rubellimicrobium</taxon>
    </lineage>
</organism>
<name>A0A017HUF0_9RHOB</name>
<evidence type="ECO:0000256" key="2">
    <source>
        <dbReference type="ARBA" id="ARBA00022419"/>
    </source>
</evidence>